<gene>
    <name evidence="1" type="ORF">BpHYR1_011916</name>
</gene>
<dbReference type="AlphaFoldDB" id="A0A3M7SKJ7"/>
<feature type="non-terminal residue" evidence="1">
    <location>
        <position position="44"/>
    </location>
</feature>
<evidence type="ECO:0000313" key="2">
    <source>
        <dbReference type="Proteomes" id="UP000276133"/>
    </source>
</evidence>
<evidence type="ECO:0000313" key="1">
    <source>
        <dbReference type="EMBL" id="RNA36160.1"/>
    </source>
</evidence>
<reference evidence="1 2" key="1">
    <citation type="journal article" date="2018" name="Sci. Rep.">
        <title>Genomic signatures of local adaptation to the degree of environmental predictability in rotifers.</title>
        <authorList>
            <person name="Franch-Gras L."/>
            <person name="Hahn C."/>
            <person name="Garcia-Roger E.M."/>
            <person name="Carmona M.J."/>
            <person name="Serra M."/>
            <person name="Gomez A."/>
        </authorList>
    </citation>
    <scope>NUCLEOTIDE SEQUENCE [LARGE SCALE GENOMIC DNA]</scope>
    <source>
        <strain evidence="1">HYR1</strain>
    </source>
</reference>
<proteinExistence type="predicted"/>
<keyword evidence="2" id="KW-1185">Reference proteome</keyword>
<dbReference type="EMBL" id="REGN01001225">
    <property type="protein sequence ID" value="RNA36160.1"/>
    <property type="molecule type" value="Genomic_DNA"/>
</dbReference>
<organism evidence="1 2">
    <name type="scientific">Brachionus plicatilis</name>
    <name type="common">Marine rotifer</name>
    <name type="synonym">Brachionus muelleri</name>
    <dbReference type="NCBI Taxonomy" id="10195"/>
    <lineage>
        <taxon>Eukaryota</taxon>
        <taxon>Metazoa</taxon>
        <taxon>Spiralia</taxon>
        <taxon>Gnathifera</taxon>
        <taxon>Rotifera</taxon>
        <taxon>Eurotatoria</taxon>
        <taxon>Monogononta</taxon>
        <taxon>Pseudotrocha</taxon>
        <taxon>Ploima</taxon>
        <taxon>Brachionidae</taxon>
        <taxon>Brachionus</taxon>
    </lineage>
</organism>
<comment type="caution">
    <text evidence="1">The sequence shown here is derived from an EMBL/GenBank/DDBJ whole genome shotgun (WGS) entry which is preliminary data.</text>
</comment>
<sequence>MTFSSITFDLADFKKFQSLYIYLIRSLLLKTASSYFKSDKSDEL</sequence>
<accession>A0A3M7SKJ7</accession>
<name>A0A3M7SKJ7_BRAPC</name>
<dbReference type="Proteomes" id="UP000276133">
    <property type="component" value="Unassembled WGS sequence"/>
</dbReference>
<protein>
    <submittedName>
        <fullName evidence="1">Uncharacterized protein</fullName>
    </submittedName>
</protein>